<keyword evidence="1" id="KW-0805">Transcription regulation</keyword>
<protein>
    <submittedName>
        <fullName evidence="5">Winged helix-turn-helix transcriptional regulator</fullName>
    </submittedName>
</protein>
<accession>A0ABT6WX99</accession>
<evidence type="ECO:0000256" key="1">
    <source>
        <dbReference type="ARBA" id="ARBA00023015"/>
    </source>
</evidence>
<reference evidence="5 6" key="1">
    <citation type="submission" date="2023-05" db="EMBL/GenBank/DDBJ databases">
        <title>Actinoplanes sp. NEAU-A12 genome sequencing.</title>
        <authorList>
            <person name="Wang Z.-S."/>
        </authorList>
    </citation>
    <scope>NUCLEOTIDE SEQUENCE [LARGE SCALE GENOMIC DNA]</scope>
    <source>
        <strain evidence="5 6">NEAU-A12</strain>
    </source>
</reference>
<evidence type="ECO:0000313" key="5">
    <source>
        <dbReference type="EMBL" id="MDI6104364.1"/>
    </source>
</evidence>
<dbReference type="RefSeq" id="WP_282765731.1">
    <property type="nucleotide sequence ID" value="NZ_JASCTH010000032.1"/>
</dbReference>
<dbReference type="Proteomes" id="UP001241758">
    <property type="component" value="Unassembled WGS sequence"/>
</dbReference>
<dbReference type="PROSITE" id="PS51118">
    <property type="entry name" value="HTH_HXLR"/>
    <property type="match status" value="1"/>
</dbReference>
<evidence type="ECO:0000256" key="2">
    <source>
        <dbReference type="ARBA" id="ARBA00023125"/>
    </source>
</evidence>
<dbReference type="InterPro" id="IPR036388">
    <property type="entry name" value="WH-like_DNA-bd_sf"/>
</dbReference>
<dbReference type="EMBL" id="JASCTH010000032">
    <property type="protein sequence ID" value="MDI6104364.1"/>
    <property type="molecule type" value="Genomic_DNA"/>
</dbReference>
<organism evidence="5 6">
    <name type="scientific">Actinoplanes sandaracinus</name>
    <dbReference type="NCBI Taxonomy" id="3045177"/>
    <lineage>
        <taxon>Bacteria</taxon>
        <taxon>Bacillati</taxon>
        <taxon>Actinomycetota</taxon>
        <taxon>Actinomycetes</taxon>
        <taxon>Micromonosporales</taxon>
        <taxon>Micromonosporaceae</taxon>
        <taxon>Actinoplanes</taxon>
    </lineage>
</organism>
<evidence type="ECO:0000259" key="4">
    <source>
        <dbReference type="PROSITE" id="PS51118"/>
    </source>
</evidence>
<name>A0ABT6WX99_9ACTN</name>
<dbReference type="Gene3D" id="1.10.10.10">
    <property type="entry name" value="Winged helix-like DNA-binding domain superfamily/Winged helix DNA-binding domain"/>
    <property type="match status" value="1"/>
</dbReference>
<gene>
    <name evidence="5" type="ORF">QLQ12_37815</name>
</gene>
<keyword evidence="6" id="KW-1185">Reference proteome</keyword>
<evidence type="ECO:0000256" key="3">
    <source>
        <dbReference type="ARBA" id="ARBA00023163"/>
    </source>
</evidence>
<evidence type="ECO:0000313" key="6">
    <source>
        <dbReference type="Proteomes" id="UP001241758"/>
    </source>
</evidence>
<sequence>MTNDLEPIYKLARRKLNRVILKNLRTGPLQYSQLLHAVSQDSPKVVYPKTLTHTLKFLQAEGLVEHHREERLAVYRLTAEGVELMDVISRLGRWKEEHHENEDGDGQ</sequence>
<feature type="domain" description="HTH hxlR-type" evidence="4">
    <location>
        <begin position="3"/>
        <end position="103"/>
    </location>
</feature>
<dbReference type="PANTHER" id="PTHR33204">
    <property type="entry name" value="TRANSCRIPTIONAL REGULATOR, MARR FAMILY"/>
    <property type="match status" value="1"/>
</dbReference>
<comment type="caution">
    <text evidence="5">The sequence shown here is derived from an EMBL/GenBank/DDBJ whole genome shotgun (WGS) entry which is preliminary data.</text>
</comment>
<dbReference type="PANTHER" id="PTHR33204:SF18">
    <property type="entry name" value="TRANSCRIPTIONAL REGULATORY PROTEIN"/>
    <property type="match status" value="1"/>
</dbReference>
<proteinExistence type="predicted"/>
<keyword evidence="2" id="KW-0238">DNA-binding</keyword>
<dbReference type="InterPro" id="IPR036390">
    <property type="entry name" value="WH_DNA-bd_sf"/>
</dbReference>
<dbReference type="Pfam" id="PF01638">
    <property type="entry name" value="HxlR"/>
    <property type="match status" value="1"/>
</dbReference>
<dbReference type="InterPro" id="IPR002577">
    <property type="entry name" value="HTH_HxlR"/>
</dbReference>
<dbReference type="SUPFAM" id="SSF46785">
    <property type="entry name" value="Winged helix' DNA-binding domain"/>
    <property type="match status" value="1"/>
</dbReference>
<keyword evidence="3" id="KW-0804">Transcription</keyword>